<evidence type="ECO:0000313" key="3">
    <source>
        <dbReference type="EMBL" id="RZO24443.1"/>
    </source>
</evidence>
<dbReference type="AlphaFoldDB" id="A0A520MT98"/>
<dbReference type="Proteomes" id="UP000320146">
    <property type="component" value="Unassembled WGS sequence"/>
</dbReference>
<dbReference type="InterPro" id="IPR019734">
    <property type="entry name" value="TPR_rpt"/>
</dbReference>
<name>A0A520MT98_9GAMM</name>
<feature type="coiled-coil region" evidence="2">
    <location>
        <begin position="24"/>
        <end position="58"/>
    </location>
</feature>
<accession>A0A520MT98</accession>
<gene>
    <name evidence="3" type="ORF">EVA99_01460</name>
</gene>
<dbReference type="SUPFAM" id="SSF48452">
    <property type="entry name" value="TPR-like"/>
    <property type="match status" value="1"/>
</dbReference>
<keyword evidence="1" id="KW-0802">TPR repeat</keyword>
<organism evidence="3 4">
    <name type="scientific">SAR86 cluster bacterium</name>
    <dbReference type="NCBI Taxonomy" id="2030880"/>
    <lineage>
        <taxon>Bacteria</taxon>
        <taxon>Pseudomonadati</taxon>
        <taxon>Pseudomonadota</taxon>
        <taxon>Gammaproteobacteria</taxon>
        <taxon>SAR86 cluster</taxon>
    </lineage>
</organism>
<evidence type="ECO:0000256" key="2">
    <source>
        <dbReference type="SAM" id="Coils"/>
    </source>
</evidence>
<dbReference type="Gene3D" id="1.25.40.10">
    <property type="entry name" value="Tetratricopeptide repeat domain"/>
    <property type="match status" value="1"/>
</dbReference>
<reference evidence="3 4" key="1">
    <citation type="submission" date="2019-02" db="EMBL/GenBank/DDBJ databases">
        <title>Prokaryotic population dynamics and viral predation in marine succession experiment using metagenomics: the confinement effect.</title>
        <authorList>
            <person name="Haro-Moreno J.M."/>
            <person name="Rodriguez-Valera F."/>
            <person name="Lopez-Perez M."/>
        </authorList>
    </citation>
    <scope>NUCLEOTIDE SEQUENCE [LARGE SCALE GENOMIC DNA]</scope>
    <source>
        <strain evidence="3">MED-G166</strain>
    </source>
</reference>
<dbReference type="Pfam" id="PF13432">
    <property type="entry name" value="TPR_16"/>
    <property type="match status" value="1"/>
</dbReference>
<dbReference type="PROSITE" id="PS50005">
    <property type="entry name" value="TPR"/>
    <property type="match status" value="1"/>
</dbReference>
<evidence type="ECO:0000256" key="1">
    <source>
        <dbReference type="PROSITE-ProRule" id="PRU00339"/>
    </source>
</evidence>
<dbReference type="InterPro" id="IPR011990">
    <property type="entry name" value="TPR-like_helical_dom_sf"/>
</dbReference>
<evidence type="ECO:0000313" key="4">
    <source>
        <dbReference type="Proteomes" id="UP000320146"/>
    </source>
</evidence>
<comment type="caution">
    <text evidence="3">The sequence shown here is derived from an EMBL/GenBank/DDBJ whole genome shotgun (WGS) entry which is preliminary data.</text>
</comment>
<dbReference type="EMBL" id="SHBL01000007">
    <property type="protein sequence ID" value="RZO24443.1"/>
    <property type="molecule type" value="Genomic_DNA"/>
</dbReference>
<protein>
    <submittedName>
        <fullName evidence="3">Tetratricopeptide repeat protein</fullName>
    </submittedName>
</protein>
<sequence length="213" mass="23966">MRFLLIFISLSSFLSAQENVDKEFIELYLKIQSLEKEIATLRNEIEVIQTQLDFYQAKNAEEISSIDAKLISIMSIEDLQTSQPITVQSEQALNTYDQAILLIRKGRLNEALSALNTFVQVNDDSDDTPLAYFWMGEINLTNGNLAVATQNYNTLVGLYPTHWKVPLAKFKLGTIYLEQGNDVRATAQFENVIKEFPESSAAKASAETLSSLE</sequence>
<feature type="repeat" description="TPR" evidence="1">
    <location>
        <begin position="166"/>
        <end position="199"/>
    </location>
</feature>
<dbReference type="Pfam" id="PF13174">
    <property type="entry name" value="TPR_6"/>
    <property type="match status" value="1"/>
</dbReference>
<keyword evidence="2" id="KW-0175">Coiled coil</keyword>
<proteinExistence type="predicted"/>